<organism evidence="1 2">
    <name type="scientific">Segatella salivae F0493</name>
    <dbReference type="NCBI Taxonomy" id="1395125"/>
    <lineage>
        <taxon>Bacteria</taxon>
        <taxon>Pseudomonadati</taxon>
        <taxon>Bacteroidota</taxon>
        <taxon>Bacteroidia</taxon>
        <taxon>Bacteroidales</taxon>
        <taxon>Prevotellaceae</taxon>
        <taxon>Segatella</taxon>
    </lineage>
</organism>
<dbReference type="PATRIC" id="fig|1395125.3.peg.710"/>
<accession>U2MJR0</accession>
<dbReference type="AlphaFoldDB" id="U2MJR0"/>
<dbReference type="Proteomes" id="UP000017023">
    <property type="component" value="Unassembled WGS sequence"/>
</dbReference>
<reference evidence="1 2" key="1">
    <citation type="submission" date="2013-08" db="EMBL/GenBank/DDBJ databases">
        <authorList>
            <person name="Durkin A.S."/>
            <person name="Haft D.R."/>
            <person name="McCorrison J."/>
            <person name="Torralba M."/>
            <person name="Gillis M."/>
            <person name="Haft D.H."/>
            <person name="Methe B."/>
            <person name="Sutton G."/>
            <person name="Nelson K.E."/>
        </authorList>
    </citation>
    <scope>NUCLEOTIDE SEQUENCE [LARGE SCALE GENOMIC DNA]</scope>
    <source>
        <strain evidence="1 2">F0493</strain>
    </source>
</reference>
<proteinExistence type="predicted"/>
<gene>
    <name evidence="1" type="ORF">HMPREF9145_0125</name>
</gene>
<name>U2MJR0_9BACT</name>
<sequence length="61" mass="7316">MFFHRKKAYIRLCSHDISPVNIICFLSKKTNNYNETSHNCMKIKPWLQAFYDKKQGKQAHI</sequence>
<dbReference type="EMBL" id="AWGW01000007">
    <property type="protein sequence ID" value="ERK01905.1"/>
    <property type="molecule type" value="Genomic_DNA"/>
</dbReference>
<protein>
    <submittedName>
        <fullName evidence="1">Uncharacterized protein</fullName>
    </submittedName>
</protein>
<evidence type="ECO:0000313" key="1">
    <source>
        <dbReference type="EMBL" id="ERK01905.1"/>
    </source>
</evidence>
<comment type="caution">
    <text evidence="1">The sequence shown here is derived from an EMBL/GenBank/DDBJ whole genome shotgun (WGS) entry which is preliminary data.</text>
</comment>
<evidence type="ECO:0000313" key="2">
    <source>
        <dbReference type="Proteomes" id="UP000017023"/>
    </source>
</evidence>